<dbReference type="EMBL" id="CP119963">
    <property type="protein sequence ID" value="WFD40345.1"/>
    <property type="molecule type" value="Genomic_DNA"/>
</dbReference>
<evidence type="ECO:0000256" key="5">
    <source>
        <dbReference type="SAM" id="MobiDB-lite"/>
    </source>
</evidence>
<dbReference type="GO" id="GO:0008270">
    <property type="term" value="F:zinc ion binding"/>
    <property type="evidence" value="ECO:0007669"/>
    <property type="project" value="UniProtKB-KW"/>
</dbReference>
<feature type="compositionally biased region" description="Low complexity" evidence="5">
    <location>
        <begin position="338"/>
        <end position="348"/>
    </location>
</feature>
<dbReference type="Gene3D" id="3.30.60.90">
    <property type="match status" value="2"/>
</dbReference>
<evidence type="ECO:0000259" key="6">
    <source>
        <dbReference type="PROSITE" id="PS50135"/>
    </source>
</evidence>
<dbReference type="PROSITE" id="PS50135">
    <property type="entry name" value="ZF_ZZ_2"/>
    <property type="match status" value="1"/>
</dbReference>
<evidence type="ECO:0000256" key="2">
    <source>
        <dbReference type="ARBA" id="ARBA00022771"/>
    </source>
</evidence>
<feature type="compositionally biased region" description="Basic and acidic residues" evidence="5">
    <location>
        <begin position="267"/>
        <end position="289"/>
    </location>
</feature>
<proteinExistence type="predicted"/>
<dbReference type="GeneID" id="85226982"/>
<evidence type="ECO:0000256" key="1">
    <source>
        <dbReference type="ARBA" id="ARBA00022723"/>
    </source>
</evidence>
<keyword evidence="3" id="KW-0862">Zinc</keyword>
<feature type="compositionally biased region" description="Basic and acidic residues" evidence="5">
    <location>
        <begin position="308"/>
        <end position="323"/>
    </location>
</feature>
<evidence type="ECO:0000313" key="7">
    <source>
        <dbReference type="EMBL" id="WFD40345.1"/>
    </source>
</evidence>
<keyword evidence="1" id="KW-0479">Metal-binding</keyword>
<dbReference type="CDD" id="cd02340">
    <property type="entry name" value="ZZ_NBR1_like"/>
    <property type="match status" value="1"/>
</dbReference>
<dbReference type="InterPro" id="IPR052260">
    <property type="entry name" value="Autophagy_Rcpt_SigReg"/>
</dbReference>
<dbReference type="AlphaFoldDB" id="A0AAF0F085"/>
<dbReference type="PANTHER" id="PTHR15090">
    <property type="entry name" value="SEQUESTOSOME 1-RELATED"/>
    <property type="match status" value="1"/>
</dbReference>
<accession>A0AAF0F085</accession>
<dbReference type="InterPro" id="IPR000433">
    <property type="entry name" value="Znf_ZZ"/>
</dbReference>
<dbReference type="Pfam" id="PF00569">
    <property type="entry name" value="ZZ"/>
    <property type="match status" value="2"/>
</dbReference>
<feature type="region of interest" description="Disordered" evidence="5">
    <location>
        <begin position="635"/>
        <end position="709"/>
    </location>
</feature>
<keyword evidence="2 4" id="KW-0863">Zinc-finger</keyword>
<dbReference type="RefSeq" id="XP_060123242.1">
    <property type="nucleotide sequence ID" value="XM_060267259.1"/>
</dbReference>
<evidence type="ECO:0000313" key="8">
    <source>
        <dbReference type="Proteomes" id="UP001217754"/>
    </source>
</evidence>
<evidence type="ECO:0000256" key="4">
    <source>
        <dbReference type="PROSITE-ProRule" id="PRU00228"/>
    </source>
</evidence>
<reference evidence="7" key="1">
    <citation type="submission" date="2023-03" db="EMBL/GenBank/DDBJ databases">
        <title>Mating type loci evolution in Malassezia.</title>
        <authorList>
            <person name="Coelho M.A."/>
        </authorList>
    </citation>
    <scope>NUCLEOTIDE SEQUENCE</scope>
    <source>
        <strain evidence="7">CBS 9431</strain>
    </source>
</reference>
<dbReference type="InterPro" id="IPR043145">
    <property type="entry name" value="Znf_ZZ_sf"/>
</dbReference>
<dbReference type="PANTHER" id="PTHR15090:SF8">
    <property type="entry name" value="ZZ-TYPE ZINC FINGER-CONTAINING PROTEIN"/>
    <property type="match status" value="1"/>
</dbReference>
<evidence type="ECO:0000256" key="3">
    <source>
        <dbReference type="ARBA" id="ARBA00022833"/>
    </source>
</evidence>
<dbReference type="SMART" id="SM00291">
    <property type="entry name" value="ZnF_ZZ"/>
    <property type="match status" value="2"/>
</dbReference>
<organism evidence="7 8">
    <name type="scientific">Malassezia japonica</name>
    <dbReference type="NCBI Taxonomy" id="223818"/>
    <lineage>
        <taxon>Eukaryota</taxon>
        <taxon>Fungi</taxon>
        <taxon>Dikarya</taxon>
        <taxon>Basidiomycota</taxon>
        <taxon>Ustilaginomycotina</taxon>
        <taxon>Malasseziomycetes</taxon>
        <taxon>Malasseziales</taxon>
        <taxon>Malasseziaceae</taxon>
        <taxon>Malassezia</taxon>
    </lineage>
</organism>
<dbReference type="SUPFAM" id="SSF57850">
    <property type="entry name" value="RING/U-box"/>
    <property type="match status" value="2"/>
</dbReference>
<keyword evidence="8" id="KW-1185">Reference proteome</keyword>
<feature type="region of interest" description="Disordered" evidence="5">
    <location>
        <begin position="264"/>
        <end position="371"/>
    </location>
</feature>
<protein>
    <recommendedName>
        <fullName evidence="6">ZZ-type domain-containing protein</fullName>
    </recommendedName>
</protein>
<dbReference type="PROSITE" id="PS01357">
    <property type="entry name" value="ZF_ZZ_1"/>
    <property type="match status" value="1"/>
</dbReference>
<feature type="domain" description="ZZ-type" evidence="6">
    <location>
        <begin position="466"/>
        <end position="523"/>
    </location>
</feature>
<gene>
    <name evidence="7" type="ORF">MJAP1_003331</name>
</gene>
<sequence>MAIVWTFQGALAAAEGGEPHAPVACTLAHASAEIRRTAAAAAKHVRVTPMDLRVLLYDKSSMRAIHIPAEHDGDAVGQVWHTRDPAYIAASIPSWSERGRGVPVSLVQSDDAQRVVWCRNHSLSVRDADAVRTLLMQLPTLLADAPPRGKSGTAHVYYKRPAGQAHRDTNVNAVRAIVGALRNEQALEIACFSWDHSHPGGSFAKWPTPGEAAPLLDDRVWSACLAVCDPAWAAAQSRESEMVQDTLAATAAAAVVAAAKSVAAANHEAEHDTEKDQEKAEATPKESKAADITSKAQVDKPAASTPAHETEKTATTPAKRETAQEATPDPAEDDDAPTKTTLDAADTDASSKAVHDPAEVDDGSMPDPSEIDKIQSASLNTDELLDELQRGFSRLVSDAADRPAWCNICQKTLYKDRYKCISCPNWDACQACVAQAATVHPGHKLLLLADADSVPKDAYPTQWVAHVGVDCDVCQKEIVGPRYKCTLCEDYDLCTSCEASPLQAHHHQDGKEHTFVKLDTPEDADAWERHAAKHGADVQPILDALSHAQALVPHAEARERPTSGGDAAHATLGVLGGLLGIGQAVLDNPVLQDLVPGLRIASLFASALQASENGTPFVDMQKLADAIFHVLHHAQPGPSQDEHETAPCPDPVEPAESEGAAPYYVPTVRTPHIEQADLSDDDWEHASRDLHDSQALQDAMEEALRSARP</sequence>
<dbReference type="Proteomes" id="UP001217754">
    <property type="component" value="Chromosome 6"/>
</dbReference>
<name>A0AAF0F085_9BASI</name>